<dbReference type="AlphaFoldDB" id="A0A0W0GK80"/>
<reference evidence="1 2" key="1">
    <citation type="submission" date="2015-06" db="EMBL/GenBank/DDBJ databases">
        <title>Genome sequence of the organohalide-respiring Dehalogenimonas alkenigignens type strain (IP3-3T).</title>
        <authorList>
            <person name="Key T.A."/>
            <person name="Richmond D.P."/>
            <person name="Bowman K.S."/>
            <person name="Cho Y.-J."/>
            <person name="Chun J."/>
            <person name="da Costa M.S."/>
            <person name="Rainey F.A."/>
            <person name="Moe W.M."/>
        </authorList>
    </citation>
    <scope>NUCLEOTIDE SEQUENCE [LARGE SCALE GENOMIC DNA]</scope>
    <source>
        <strain evidence="1 2">IP3-3</strain>
    </source>
</reference>
<dbReference type="PATRIC" id="fig|1217799.6.peg.1888"/>
<organism evidence="1 2">
    <name type="scientific">Dehalogenimonas alkenigignens</name>
    <dbReference type="NCBI Taxonomy" id="1217799"/>
    <lineage>
        <taxon>Bacteria</taxon>
        <taxon>Bacillati</taxon>
        <taxon>Chloroflexota</taxon>
        <taxon>Dehalococcoidia</taxon>
        <taxon>Dehalococcoidales</taxon>
        <taxon>Dehalococcoidaceae</taxon>
        <taxon>Dehalogenimonas</taxon>
    </lineage>
</organism>
<dbReference type="Proteomes" id="UP000053947">
    <property type="component" value="Unassembled WGS sequence"/>
</dbReference>
<dbReference type="STRING" id="1217799.DEALK_18320"/>
<evidence type="ECO:0000313" key="1">
    <source>
        <dbReference type="EMBL" id="KTB48985.1"/>
    </source>
</evidence>
<dbReference type="RefSeq" id="WP_058439895.1">
    <property type="nucleotide sequence ID" value="NZ_KQ758903.1"/>
</dbReference>
<dbReference type="EMBL" id="LFDV01000002">
    <property type="protein sequence ID" value="KTB48985.1"/>
    <property type="molecule type" value="Genomic_DNA"/>
</dbReference>
<dbReference type="OrthoDB" id="165306at2"/>
<sequence length="200" mass="21523">MVLKKLELELRPFTAQGEGAVALAEDPTLPGWYVDPATGQRVFFDPVAGKFFTAAGGVYIPLGYMNPAPKQVAVAPGDRLMVSISFKYTGPAVSGVTGYYCIGTNGMFGFDEKLVQQTTFSIPQVTTPPSYPNVTNSYVFTIPSNVDTNWDDIYVKIFGGSPSIGGQATTNYLFGYENALLVAGIQPTISEFKISDFAKV</sequence>
<accession>A0A0W0GK80</accession>
<comment type="caution">
    <text evidence="1">The sequence shown here is derived from an EMBL/GenBank/DDBJ whole genome shotgun (WGS) entry which is preliminary data.</text>
</comment>
<proteinExistence type="predicted"/>
<gene>
    <name evidence="1" type="ORF">DEALK_18320</name>
</gene>
<name>A0A0W0GK80_9CHLR</name>
<evidence type="ECO:0000313" key="2">
    <source>
        <dbReference type="Proteomes" id="UP000053947"/>
    </source>
</evidence>
<keyword evidence="2" id="KW-1185">Reference proteome</keyword>
<protein>
    <submittedName>
        <fullName evidence="1">Uncharacterized protein</fullName>
    </submittedName>
</protein>